<dbReference type="AlphaFoldDB" id="A0A916VJV0"/>
<dbReference type="PANTHER" id="PTHR34387:SF2">
    <property type="entry name" value="SLR1258 PROTEIN"/>
    <property type="match status" value="1"/>
</dbReference>
<keyword evidence="1" id="KW-0732">Signal</keyword>
<dbReference type="OrthoDB" id="7062395at2"/>
<keyword evidence="3" id="KW-1185">Reference proteome</keyword>
<evidence type="ECO:0008006" key="4">
    <source>
        <dbReference type="Google" id="ProtNLM"/>
    </source>
</evidence>
<dbReference type="PANTHER" id="PTHR34387">
    <property type="entry name" value="SLR1258 PROTEIN"/>
    <property type="match status" value="1"/>
</dbReference>
<reference evidence="2" key="1">
    <citation type="journal article" date="2014" name="Int. J. Syst. Evol. Microbiol.">
        <title>Complete genome sequence of Corynebacterium casei LMG S-19264T (=DSM 44701T), isolated from a smear-ripened cheese.</title>
        <authorList>
            <consortium name="US DOE Joint Genome Institute (JGI-PGF)"/>
            <person name="Walter F."/>
            <person name="Albersmeier A."/>
            <person name="Kalinowski J."/>
            <person name="Ruckert C."/>
        </authorList>
    </citation>
    <scope>NUCLEOTIDE SEQUENCE</scope>
    <source>
        <strain evidence="2">CGMCC 1.15425</strain>
    </source>
</reference>
<feature type="signal peptide" evidence="1">
    <location>
        <begin position="1"/>
        <end position="37"/>
    </location>
</feature>
<proteinExistence type="predicted"/>
<dbReference type="Gene3D" id="3.30.110.170">
    <property type="entry name" value="Protein of unknown function (DUF541), domain 1"/>
    <property type="match status" value="1"/>
</dbReference>
<dbReference type="EMBL" id="BMIY01000009">
    <property type="protein sequence ID" value="GFZ78302.1"/>
    <property type="molecule type" value="Genomic_DNA"/>
</dbReference>
<feature type="chain" id="PRO_5037309357" description="DUF541 domain-containing protein" evidence="1">
    <location>
        <begin position="38"/>
        <end position="256"/>
    </location>
</feature>
<accession>A0A916VJV0</accession>
<gene>
    <name evidence="2" type="ORF">GCM10011403_21640</name>
</gene>
<dbReference type="Pfam" id="PF04402">
    <property type="entry name" value="SIMPL"/>
    <property type="match status" value="1"/>
</dbReference>
<reference evidence="2" key="2">
    <citation type="submission" date="2020-09" db="EMBL/GenBank/DDBJ databases">
        <authorList>
            <person name="Sun Q."/>
            <person name="Zhou Y."/>
        </authorList>
    </citation>
    <scope>NUCLEOTIDE SEQUENCE</scope>
    <source>
        <strain evidence="2">CGMCC 1.15425</strain>
    </source>
</reference>
<dbReference type="Gene3D" id="3.30.70.2970">
    <property type="entry name" value="Protein of unknown function (DUF541), domain 2"/>
    <property type="match status" value="1"/>
</dbReference>
<evidence type="ECO:0000313" key="3">
    <source>
        <dbReference type="Proteomes" id="UP000627715"/>
    </source>
</evidence>
<protein>
    <recommendedName>
        <fullName evidence="4">DUF541 domain-containing protein</fullName>
    </recommendedName>
</protein>
<evidence type="ECO:0000313" key="2">
    <source>
        <dbReference type="EMBL" id="GFZ78302.1"/>
    </source>
</evidence>
<dbReference type="RefSeq" id="WP_082866534.1">
    <property type="nucleotide sequence ID" value="NZ_BMIY01000009.1"/>
</dbReference>
<dbReference type="GO" id="GO:0006974">
    <property type="term" value="P:DNA damage response"/>
    <property type="evidence" value="ECO:0007669"/>
    <property type="project" value="TreeGrafter"/>
</dbReference>
<comment type="caution">
    <text evidence="2">The sequence shown here is derived from an EMBL/GenBank/DDBJ whole genome shotgun (WGS) entry which is preliminary data.</text>
</comment>
<dbReference type="InterPro" id="IPR007497">
    <property type="entry name" value="SIMPL/DUF541"/>
</dbReference>
<sequence length="256" mass="27401">MNTVSTIAIRQQNQPVYLALALLVMLVLALAPGAAKAQNTELLPEGQTLIRLSVSETRSVEQDLLVAQLRVEKEDRDATLLQNAINQMMTAALDQVDAAAISDLDVETGYYSVYQTNRQPQGGRADQVWRGTQSLTLQSRSAADILALVGELQGAGLILGNLSYQVSDELARDVRDSLLETALNSARMQAERIAEALGKDKVDMAIVDLDDISRGGQPVAIMMRAESSAGLDVATPAARAGESEVSLTVRVQAVAK</sequence>
<dbReference type="Proteomes" id="UP000627715">
    <property type="component" value="Unassembled WGS sequence"/>
</dbReference>
<evidence type="ECO:0000256" key="1">
    <source>
        <dbReference type="SAM" id="SignalP"/>
    </source>
</evidence>
<organism evidence="2 3">
    <name type="scientific">Pseudohongiella nitratireducens</name>
    <dbReference type="NCBI Taxonomy" id="1768907"/>
    <lineage>
        <taxon>Bacteria</taxon>
        <taxon>Pseudomonadati</taxon>
        <taxon>Pseudomonadota</taxon>
        <taxon>Gammaproteobacteria</taxon>
        <taxon>Pseudomonadales</taxon>
        <taxon>Pseudohongiellaceae</taxon>
        <taxon>Pseudohongiella</taxon>
    </lineage>
</organism>
<dbReference type="InterPro" id="IPR052022">
    <property type="entry name" value="26kDa_periplasmic_antigen"/>
</dbReference>
<name>A0A916VJV0_9GAMM</name>